<evidence type="ECO:0000313" key="3">
    <source>
        <dbReference type="Proteomes" id="UP000244722"/>
    </source>
</evidence>
<sequence>MTPARKSIPQRALGNVLVTWADMFLSTFYEEHRKKYPEADLPCFPLPTQASLRYKICQVTLCDALLAHAPDSSSVAQHLLQNIFGPKSMRNLENIQTVNNKRHFPDLTTEEFNQLISQKTRCLIRDGYRCPLTGAYDKDRPYLPETVQTAVHLDLAHIIPLQILTNPVLQEYFQTFTGLPLSHVRAASLNHPRNGLILEANAHRDFISYNWGITTTSTKTTANTIFDDPTRPNTKYKAERAYRGLLSFKMPNSLLAFGEGMRGVELPDRDSLAFHLAVGKVLHESGVGGTLAAFLKDLSAHRTRAEWGGETEDVFDALESNLSSAAGNFVVR</sequence>
<dbReference type="STRING" id="42251.A0A2T6ZFR6"/>
<dbReference type="Pfam" id="PF13391">
    <property type="entry name" value="HNH_2"/>
    <property type="match status" value="1"/>
</dbReference>
<proteinExistence type="predicted"/>
<reference evidence="2 3" key="1">
    <citation type="submission" date="2017-04" db="EMBL/GenBank/DDBJ databases">
        <title>Draft genome sequence of Tuber borchii Vittad., a whitish edible truffle.</title>
        <authorList>
            <consortium name="DOE Joint Genome Institute"/>
            <person name="Murat C."/>
            <person name="Kuo A."/>
            <person name="Barry K.W."/>
            <person name="Clum A."/>
            <person name="Dockter R.B."/>
            <person name="Fauchery L."/>
            <person name="Iotti M."/>
            <person name="Kohler A."/>
            <person name="Labutti K."/>
            <person name="Lindquist E.A."/>
            <person name="Lipzen A."/>
            <person name="Ohm R.A."/>
            <person name="Wang M."/>
            <person name="Grigoriev I.V."/>
            <person name="Zambonelli A."/>
            <person name="Martin F.M."/>
        </authorList>
    </citation>
    <scope>NUCLEOTIDE SEQUENCE [LARGE SCALE GENOMIC DNA]</scope>
    <source>
        <strain evidence="2 3">Tbo3840</strain>
    </source>
</reference>
<accession>A0A2T6ZFR6</accession>
<evidence type="ECO:0000259" key="1">
    <source>
        <dbReference type="Pfam" id="PF13391"/>
    </source>
</evidence>
<feature type="domain" description="HNH nuclease" evidence="1">
    <location>
        <begin position="130"/>
        <end position="213"/>
    </location>
</feature>
<organism evidence="2 3">
    <name type="scientific">Tuber borchii</name>
    <name type="common">White truffle</name>
    <dbReference type="NCBI Taxonomy" id="42251"/>
    <lineage>
        <taxon>Eukaryota</taxon>
        <taxon>Fungi</taxon>
        <taxon>Dikarya</taxon>
        <taxon>Ascomycota</taxon>
        <taxon>Pezizomycotina</taxon>
        <taxon>Pezizomycetes</taxon>
        <taxon>Pezizales</taxon>
        <taxon>Tuberaceae</taxon>
        <taxon>Tuber</taxon>
    </lineage>
</organism>
<comment type="caution">
    <text evidence="2">The sequence shown here is derived from an EMBL/GenBank/DDBJ whole genome shotgun (WGS) entry which is preliminary data.</text>
</comment>
<keyword evidence="3" id="KW-1185">Reference proteome</keyword>
<dbReference type="Proteomes" id="UP000244722">
    <property type="component" value="Unassembled WGS sequence"/>
</dbReference>
<protein>
    <recommendedName>
        <fullName evidence="1">HNH nuclease domain-containing protein</fullName>
    </recommendedName>
</protein>
<evidence type="ECO:0000313" key="2">
    <source>
        <dbReference type="EMBL" id="PUU74296.1"/>
    </source>
</evidence>
<gene>
    <name evidence="2" type="ORF">B9Z19DRAFT_1068328</name>
</gene>
<dbReference type="OrthoDB" id="5352953at2759"/>
<dbReference type="InterPro" id="IPR003615">
    <property type="entry name" value="HNH_nuc"/>
</dbReference>
<name>A0A2T6ZFR6_TUBBO</name>
<dbReference type="AlphaFoldDB" id="A0A2T6ZFR6"/>
<dbReference type="EMBL" id="NESQ01000308">
    <property type="protein sequence ID" value="PUU74296.1"/>
    <property type="molecule type" value="Genomic_DNA"/>
</dbReference>